<reference evidence="1" key="1">
    <citation type="submission" date="2024-05" db="EMBL/GenBank/DDBJ databases">
        <title>Complete genomes of an iridovirus, and two densoviruses identified in lab reared social spiders in California, USA.</title>
        <authorList>
            <person name="Millerwise S."/>
            <person name="Lund M.C."/>
            <person name="Schmidlin K."/>
            <person name="Kraberger S."/>
            <person name="Harrison J."/>
            <person name="Cease A."/>
            <person name="Pinter-Wollman N."/>
            <person name="Varsani A."/>
        </authorList>
    </citation>
    <scope>NUCLEOTIDE SEQUENCE</scope>
    <source>
        <strain evidence="1">SocP20</strain>
    </source>
</reference>
<accession>A0AAU7YCG0</accession>
<evidence type="ECO:0000313" key="1">
    <source>
        <dbReference type="EMBL" id="XBY85785.1"/>
    </source>
</evidence>
<protein>
    <submittedName>
        <fullName evidence="1">Uncharacterized protein</fullName>
    </submittedName>
</protein>
<proteinExistence type="predicted"/>
<dbReference type="EMBL" id="PP847201">
    <property type="protein sequence ID" value="XBY85785.1"/>
    <property type="molecule type" value="Genomic_DNA"/>
</dbReference>
<organism evidence="1">
    <name type="scientific">Iridovirus sp</name>
    <dbReference type="NCBI Taxonomy" id="135728"/>
    <lineage>
        <taxon>Viruses</taxon>
        <taxon>Varidnaviria</taxon>
        <taxon>Bamfordvirae</taxon>
        <taxon>Nucleocytoviricota</taxon>
        <taxon>Megaviricetes</taxon>
        <taxon>Pimascovirales</taxon>
        <taxon>Pimascovirales incertae sedis</taxon>
        <taxon>Iridoviridae</taxon>
        <taxon>Betairidovirinae</taxon>
        <taxon>Iridovirus</taxon>
    </lineage>
</organism>
<sequence length="50" mass="5623">MYSNNAMSENVLGLLFLVVKRIFSLPDFSSIRVTKGFFCLGSALTFLMRS</sequence>
<name>A0AAU7YCG0_9VIRU</name>